<evidence type="ECO:0000256" key="2">
    <source>
        <dbReference type="ARBA" id="ARBA00023125"/>
    </source>
</evidence>
<evidence type="ECO:0000256" key="3">
    <source>
        <dbReference type="ARBA" id="ARBA00023163"/>
    </source>
</evidence>
<dbReference type="SUPFAM" id="SSF46689">
    <property type="entry name" value="Homeodomain-like"/>
    <property type="match status" value="2"/>
</dbReference>
<keyword evidence="6" id="KW-1185">Reference proteome</keyword>
<dbReference type="PROSITE" id="PS00041">
    <property type="entry name" value="HTH_ARAC_FAMILY_1"/>
    <property type="match status" value="1"/>
</dbReference>
<dbReference type="InterPro" id="IPR018060">
    <property type="entry name" value="HTH_AraC"/>
</dbReference>
<accession>A0ABV9H1W8</accession>
<dbReference type="Proteomes" id="UP001596042">
    <property type="component" value="Unassembled WGS sequence"/>
</dbReference>
<keyword evidence="2" id="KW-0238">DNA-binding</keyword>
<reference evidence="6" key="1">
    <citation type="journal article" date="2019" name="Int. J. Syst. Evol. Microbiol.">
        <title>The Global Catalogue of Microorganisms (GCM) 10K type strain sequencing project: providing services to taxonomists for standard genome sequencing and annotation.</title>
        <authorList>
            <consortium name="The Broad Institute Genomics Platform"/>
            <consortium name="The Broad Institute Genome Sequencing Center for Infectious Disease"/>
            <person name="Wu L."/>
            <person name="Ma J."/>
        </authorList>
    </citation>
    <scope>NUCLEOTIDE SEQUENCE [LARGE SCALE GENOMIC DNA]</scope>
    <source>
        <strain evidence="6">CGMCC 1.15731</strain>
    </source>
</reference>
<sequence length="242" mass="27118">MPLTEAAMQIGNGPSAERIIVQEKAIIITDRFSERQCYLLNKAEFLHVFICPDLMQAILAEITGSADHDISFTHVFMVQDNAIRDLLLSIMKTLSEPANQSTIKINYLQQALCATLITHYASISRKQSEGQAFQPLTSSQINAIDLYLENHIGREVLVDELAELCGLGKTTFHARFKQAMGMTPYHYVIRYRAKKVRDLLMTTDMPLAKIAVDCGFANQAHLTSVFKRFFGKTPKAYKKAGG</sequence>
<feature type="domain" description="HTH araC/xylS-type" evidence="4">
    <location>
        <begin position="142"/>
        <end position="240"/>
    </location>
</feature>
<organism evidence="5 6">
    <name type="scientific">Daeguia caeni</name>
    <dbReference type="NCBI Taxonomy" id="439612"/>
    <lineage>
        <taxon>Bacteria</taxon>
        <taxon>Pseudomonadati</taxon>
        <taxon>Pseudomonadota</taxon>
        <taxon>Alphaproteobacteria</taxon>
        <taxon>Hyphomicrobiales</taxon>
        <taxon>Brucellaceae</taxon>
        <taxon>Daeguia</taxon>
    </lineage>
</organism>
<dbReference type="RefSeq" id="WP_374834662.1">
    <property type="nucleotide sequence ID" value="NZ_JBHEEZ010000071.1"/>
</dbReference>
<dbReference type="PROSITE" id="PS01124">
    <property type="entry name" value="HTH_ARAC_FAMILY_2"/>
    <property type="match status" value="1"/>
</dbReference>
<gene>
    <name evidence="5" type="ORF">ACFO1V_04210</name>
</gene>
<comment type="caution">
    <text evidence="5">The sequence shown here is derived from an EMBL/GenBank/DDBJ whole genome shotgun (WGS) entry which is preliminary data.</text>
</comment>
<evidence type="ECO:0000313" key="5">
    <source>
        <dbReference type="EMBL" id="MFC4624431.1"/>
    </source>
</evidence>
<proteinExistence type="predicted"/>
<dbReference type="PANTHER" id="PTHR46796">
    <property type="entry name" value="HTH-TYPE TRANSCRIPTIONAL ACTIVATOR RHAS-RELATED"/>
    <property type="match status" value="1"/>
</dbReference>
<name>A0ABV9H1W8_9HYPH</name>
<protein>
    <submittedName>
        <fullName evidence="5">Helix-turn-helix domain-containing protein</fullName>
    </submittedName>
</protein>
<evidence type="ECO:0000313" key="6">
    <source>
        <dbReference type="Proteomes" id="UP001596042"/>
    </source>
</evidence>
<evidence type="ECO:0000256" key="1">
    <source>
        <dbReference type="ARBA" id="ARBA00023015"/>
    </source>
</evidence>
<dbReference type="Gene3D" id="1.10.10.60">
    <property type="entry name" value="Homeodomain-like"/>
    <property type="match status" value="2"/>
</dbReference>
<dbReference type="EMBL" id="JBHSEL010000039">
    <property type="protein sequence ID" value="MFC4624431.1"/>
    <property type="molecule type" value="Genomic_DNA"/>
</dbReference>
<dbReference type="SMART" id="SM00342">
    <property type="entry name" value="HTH_ARAC"/>
    <property type="match status" value="1"/>
</dbReference>
<evidence type="ECO:0000259" key="4">
    <source>
        <dbReference type="PROSITE" id="PS01124"/>
    </source>
</evidence>
<dbReference type="InterPro" id="IPR009057">
    <property type="entry name" value="Homeodomain-like_sf"/>
</dbReference>
<dbReference type="InterPro" id="IPR050204">
    <property type="entry name" value="AraC_XylS_family_regulators"/>
</dbReference>
<dbReference type="InterPro" id="IPR018062">
    <property type="entry name" value="HTH_AraC-typ_CS"/>
</dbReference>
<keyword evidence="3" id="KW-0804">Transcription</keyword>
<keyword evidence="1" id="KW-0805">Transcription regulation</keyword>
<dbReference type="Pfam" id="PF12833">
    <property type="entry name" value="HTH_18"/>
    <property type="match status" value="1"/>
</dbReference>